<organism evidence="4 5">
    <name type="scientific">Dorea longicatena DSM 13814</name>
    <dbReference type="NCBI Taxonomy" id="411462"/>
    <lineage>
        <taxon>Bacteria</taxon>
        <taxon>Bacillati</taxon>
        <taxon>Bacillota</taxon>
        <taxon>Clostridia</taxon>
        <taxon>Lachnospirales</taxon>
        <taxon>Lachnospiraceae</taxon>
        <taxon>Dorea</taxon>
    </lineage>
</organism>
<dbReference type="GO" id="GO:0015074">
    <property type="term" value="P:DNA integration"/>
    <property type="evidence" value="ECO:0007669"/>
    <property type="project" value="InterPro"/>
</dbReference>
<evidence type="ECO:0000256" key="2">
    <source>
        <dbReference type="ARBA" id="ARBA00023172"/>
    </source>
</evidence>
<evidence type="ECO:0000313" key="4">
    <source>
        <dbReference type="EMBL" id="EDM63929.1"/>
    </source>
</evidence>
<sequence length="322" mass="37925">MKETNIIYDSVSNTWSIIVKVVNKSLLQIEYPELTGYKTKEDAEIAYHKAMHQFAMDMENIKSITGVKYTLSSYIEHWYVDIFKQYTTSPSYLQTTDWAIQRVILPSIEEDHLLINLTPEYINDILQRCAKLPYRTAGIVSRKILCTILKTAEAEELLDIKFSFESIITFPRIPPKYIAYEKEDICKLLEIAKKSDAIYLEILLCLFAGLRIGEVRGLNYDHVDFQNNTITIMQQIPNESYIEIKTESDRMEDDDYAIPFNSVMSKEQVDGSYKLFTIWGWDTFQKKHEIDISFAIQFHRTRRIVPVHVRVKYNLQKCFWRY</sequence>
<dbReference type="Gene3D" id="1.10.443.10">
    <property type="entry name" value="Intergrase catalytic core"/>
    <property type="match status" value="1"/>
</dbReference>
<name>A6BE90_9FIRM</name>
<accession>A6BE90</accession>
<gene>
    <name evidence="4" type="ORF">DORLON_00606</name>
</gene>
<reference evidence="4 5" key="2">
    <citation type="submission" date="2007-04" db="EMBL/GenBank/DDBJ databases">
        <title>Draft genome sequence of Dorea longicatena (DSM 13814).</title>
        <authorList>
            <person name="Sudarsanam P."/>
            <person name="Ley R."/>
            <person name="Guruge J."/>
            <person name="Turnbaugh P.J."/>
            <person name="Mahowald M."/>
            <person name="Liep D."/>
            <person name="Gordon J."/>
        </authorList>
    </citation>
    <scope>NUCLEOTIDE SEQUENCE [LARGE SCALE GENOMIC DNA]</scope>
    <source>
        <strain evidence="4 5">DSM 13814</strain>
    </source>
</reference>
<dbReference type="InterPro" id="IPR011010">
    <property type="entry name" value="DNA_brk_join_enz"/>
</dbReference>
<dbReference type="InterPro" id="IPR010998">
    <property type="entry name" value="Integrase_recombinase_N"/>
</dbReference>
<dbReference type="EMBL" id="AAXB02000002">
    <property type="protein sequence ID" value="EDM63929.1"/>
    <property type="molecule type" value="Genomic_DNA"/>
</dbReference>
<dbReference type="AlphaFoldDB" id="A6BE90"/>
<evidence type="ECO:0000313" key="5">
    <source>
        <dbReference type="Proteomes" id="UP000004016"/>
    </source>
</evidence>
<dbReference type="HOGENOM" id="CLU_862584_0_0_9"/>
<dbReference type="InterPro" id="IPR002104">
    <property type="entry name" value="Integrase_catalytic"/>
</dbReference>
<reference evidence="4 5" key="1">
    <citation type="submission" date="2007-03" db="EMBL/GenBank/DDBJ databases">
        <authorList>
            <person name="Fulton L."/>
            <person name="Clifton S."/>
            <person name="Fulton B."/>
            <person name="Xu J."/>
            <person name="Minx P."/>
            <person name="Pepin K.H."/>
            <person name="Johnson M."/>
            <person name="Thiruvilangam P."/>
            <person name="Bhonagiri V."/>
            <person name="Nash W.E."/>
            <person name="Mardis E.R."/>
            <person name="Wilson R.K."/>
        </authorList>
    </citation>
    <scope>NUCLEOTIDE SEQUENCE [LARGE SCALE GENOMIC DNA]</scope>
    <source>
        <strain evidence="4 5">DSM 13814</strain>
    </source>
</reference>
<proteinExistence type="predicted"/>
<dbReference type="GO" id="GO:0006310">
    <property type="term" value="P:DNA recombination"/>
    <property type="evidence" value="ECO:0007669"/>
    <property type="project" value="UniProtKB-KW"/>
</dbReference>
<dbReference type="InterPro" id="IPR013762">
    <property type="entry name" value="Integrase-like_cat_sf"/>
</dbReference>
<comment type="caution">
    <text evidence="4">The sequence shown here is derived from an EMBL/GenBank/DDBJ whole genome shotgun (WGS) entry which is preliminary data.</text>
</comment>
<feature type="domain" description="Tyr recombinase" evidence="3">
    <location>
        <begin position="173"/>
        <end position="322"/>
    </location>
</feature>
<dbReference type="GO" id="GO:0003677">
    <property type="term" value="F:DNA binding"/>
    <property type="evidence" value="ECO:0007669"/>
    <property type="project" value="UniProtKB-KW"/>
</dbReference>
<evidence type="ECO:0000259" key="3">
    <source>
        <dbReference type="PROSITE" id="PS51898"/>
    </source>
</evidence>
<evidence type="ECO:0000256" key="1">
    <source>
        <dbReference type="ARBA" id="ARBA00023125"/>
    </source>
</evidence>
<dbReference type="SUPFAM" id="SSF56349">
    <property type="entry name" value="DNA breaking-rejoining enzymes"/>
    <property type="match status" value="1"/>
</dbReference>
<dbReference type="Proteomes" id="UP000004016">
    <property type="component" value="Unassembled WGS sequence"/>
</dbReference>
<keyword evidence="2" id="KW-0233">DNA recombination</keyword>
<dbReference type="Gene3D" id="1.10.150.130">
    <property type="match status" value="1"/>
</dbReference>
<keyword evidence="1" id="KW-0238">DNA-binding</keyword>
<protein>
    <recommendedName>
        <fullName evidence="3">Tyr recombinase domain-containing protein</fullName>
    </recommendedName>
</protein>
<dbReference type="PROSITE" id="PS51898">
    <property type="entry name" value="TYR_RECOMBINASE"/>
    <property type="match status" value="1"/>
</dbReference>